<dbReference type="InParanoid" id="E9I616"/>
<dbReference type="Proteomes" id="UP000000305">
    <property type="component" value="Unassembled WGS sequence"/>
</dbReference>
<organism evidence="1 2">
    <name type="scientific">Daphnia pulex</name>
    <name type="common">Water flea</name>
    <dbReference type="NCBI Taxonomy" id="6669"/>
    <lineage>
        <taxon>Eukaryota</taxon>
        <taxon>Metazoa</taxon>
        <taxon>Ecdysozoa</taxon>
        <taxon>Arthropoda</taxon>
        <taxon>Crustacea</taxon>
        <taxon>Branchiopoda</taxon>
        <taxon>Diplostraca</taxon>
        <taxon>Cladocera</taxon>
        <taxon>Anomopoda</taxon>
        <taxon>Daphniidae</taxon>
        <taxon>Daphnia</taxon>
    </lineage>
</organism>
<evidence type="ECO:0000313" key="1">
    <source>
        <dbReference type="EMBL" id="EFX60564.1"/>
    </source>
</evidence>
<accession>E9I616</accession>
<dbReference type="AlphaFoldDB" id="E9I616"/>
<keyword evidence="2" id="KW-1185">Reference proteome</keyword>
<reference evidence="1 2" key="1">
    <citation type="journal article" date="2011" name="Science">
        <title>The ecoresponsive genome of Daphnia pulex.</title>
        <authorList>
            <person name="Colbourne J.K."/>
            <person name="Pfrender M.E."/>
            <person name="Gilbert D."/>
            <person name="Thomas W.K."/>
            <person name="Tucker A."/>
            <person name="Oakley T.H."/>
            <person name="Tokishita S."/>
            <person name="Aerts A."/>
            <person name="Arnold G.J."/>
            <person name="Basu M.K."/>
            <person name="Bauer D.J."/>
            <person name="Caceres C.E."/>
            <person name="Carmel L."/>
            <person name="Casola C."/>
            <person name="Choi J.H."/>
            <person name="Detter J.C."/>
            <person name="Dong Q."/>
            <person name="Dusheyko S."/>
            <person name="Eads B.D."/>
            <person name="Frohlich T."/>
            <person name="Geiler-Samerotte K.A."/>
            <person name="Gerlach D."/>
            <person name="Hatcher P."/>
            <person name="Jogdeo S."/>
            <person name="Krijgsveld J."/>
            <person name="Kriventseva E.V."/>
            <person name="Kultz D."/>
            <person name="Laforsch C."/>
            <person name="Lindquist E."/>
            <person name="Lopez J."/>
            <person name="Manak J.R."/>
            <person name="Muller J."/>
            <person name="Pangilinan J."/>
            <person name="Patwardhan R.P."/>
            <person name="Pitluck S."/>
            <person name="Pritham E.J."/>
            <person name="Rechtsteiner A."/>
            <person name="Rho M."/>
            <person name="Rogozin I.B."/>
            <person name="Sakarya O."/>
            <person name="Salamov A."/>
            <person name="Schaack S."/>
            <person name="Shapiro H."/>
            <person name="Shiga Y."/>
            <person name="Skalitzky C."/>
            <person name="Smith Z."/>
            <person name="Souvorov A."/>
            <person name="Sung W."/>
            <person name="Tang Z."/>
            <person name="Tsuchiya D."/>
            <person name="Tu H."/>
            <person name="Vos H."/>
            <person name="Wang M."/>
            <person name="Wolf Y.I."/>
            <person name="Yamagata H."/>
            <person name="Yamada T."/>
            <person name="Ye Y."/>
            <person name="Shaw J.R."/>
            <person name="Andrews J."/>
            <person name="Crease T.J."/>
            <person name="Tang H."/>
            <person name="Lucas S.M."/>
            <person name="Robertson H.M."/>
            <person name="Bork P."/>
            <person name="Koonin E.V."/>
            <person name="Zdobnov E.M."/>
            <person name="Grigoriev I.V."/>
            <person name="Lynch M."/>
            <person name="Boore J.L."/>
        </authorList>
    </citation>
    <scope>NUCLEOTIDE SEQUENCE [LARGE SCALE GENOMIC DNA]</scope>
</reference>
<sequence>MIHPIYELIKSIFKLSVSCIKITIECRKFVPDLSSDPFHKLLESVLKLCTCYIKKTIENKKLASYVSAATKKKDVTLILSSEETKNPFPQLPVPLLEKIIESLTSGRKSTHANILEQLIT</sequence>
<name>E9I616_DAPPU</name>
<evidence type="ECO:0000313" key="2">
    <source>
        <dbReference type="Proteomes" id="UP000000305"/>
    </source>
</evidence>
<dbReference type="EMBL" id="GL736063">
    <property type="protein sequence ID" value="EFX60564.1"/>
    <property type="molecule type" value="Genomic_DNA"/>
</dbReference>
<dbReference type="KEGG" id="dpx:DAPPUDRAFT_342659"/>
<dbReference type="HOGENOM" id="CLU_2051966_0_0_1"/>
<protein>
    <submittedName>
        <fullName evidence="1">Uncharacterized protein</fullName>
    </submittedName>
</protein>
<proteinExistence type="predicted"/>
<gene>
    <name evidence="1" type="ORF">DAPPUDRAFT_342659</name>
</gene>